<evidence type="ECO:0000256" key="1">
    <source>
        <dbReference type="SAM" id="MobiDB-lite"/>
    </source>
</evidence>
<feature type="compositionally biased region" description="Basic and acidic residues" evidence="1">
    <location>
        <begin position="53"/>
        <end position="64"/>
    </location>
</feature>
<reference evidence="3" key="1">
    <citation type="submission" date="2016-10" db="EMBL/GenBank/DDBJ databases">
        <authorList>
            <person name="Varghese N."/>
            <person name="Submissions S."/>
        </authorList>
    </citation>
    <scope>NUCLEOTIDE SEQUENCE [LARGE SCALE GENOMIC DNA]</scope>
    <source>
        <strain evidence="3">CGMCC 1.7739</strain>
    </source>
</reference>
<keyword evidence="3" id="KW-1185">Reference proteome</keyword>
<sequence>MNSGSSQPVDERFTAFADASRRTILSTLCERSSGDGAPAVSIETLTTELASDGGRDDPDGRADGGRVPGGRSPSADAKVELVHVHLPALERAGLAERDDGRVRLVEDPAVVERGLELAETFR</sequence>
<name>A0A1I2MJQ4_9EURY</name>
<evidence type="ECO:0000313" key="2">
    <source>
        <dbReference type="EMBL" id="SFF91140.1"/>
    </source>
</evidence>
<dbReference type="Proteomes" id="UP000198876">
    <property type="component" value="Unassembled WGS sequence"/>
</dbReference>
<gene>
    <name evidence="2" type="ORF">SAMN04488063_0761</name>
</gene>
<protein>
    <recommendedName>
        <fullName evidence="4">ArsR family transcriptional regulator</fullName>
    </recommendedName>
</protein>
<proteinExistence type="predicted"/>
<dbReference type="RefSeq" id="WP_092888594.1">
    <property type="nucleotide sequence ID" value="NZ_FOOQ01000001.1"/>
</dbReference>
<evidence type="ECO:0000313" key="3">
    <source>
        <dbReference type="Proteomes" id="UP000198876"/>
    </source>
</evidence>
<feature type="region of interest" description="Disordered" evidence="1">
    <location>
        <begin position="48"/>
        <end position="77"/>
    </location>
</feature>
<dbReference type="OrthoDB" id="247722at2157"/>
<dbReference type="InterPro" id="IPR036388">
    <property type="entry name" value="WH-like_DNA-bd_sf"/>
</dbReference>
<evidence type="ECO:0008006" key="4">
    <source>
        <dbReference type="Google" id="ProtNLM"/>
    </source>
</evidence>
<accession>A0A1I2MJQ4</accession>
<dbReference type="AlphaFoldDB" id="A0A1I2MJQ4"/>
<organism evidence="2 3">
    <name type="scientific">Halopelagius inordinatus</name>
    <dbReference type="NCBI Taxonomy" id="553467"/>
    <lineage>
        <taxon>Archaea</taxon>
        <taxon>Methanobacteriati</taxon>
        <taxon>Methanobacteriota</taxon>
        <taxon>Stenosarchaea group</taxon>
        <taxon>Halobacteria</taxon>
        <taxon>Halobacteriales</taxon>
        <taxon>Haloferacaceae</taxon>
    </lineage>
</organism>
<dbReference type="Gene3D" id="1.10.10.10">
    <property type="entry name" value="Winged helix-like DNA-binding domain superfamily/Winged helix DNA-binding domain"/>
    <property type="match status" value="1"/>
</dbReference>
<dbReference type="EMBL" id="FOOQ01000001">
    <property type="protein sequence ID" value="SFF91140.1"/>
    <property type="molecule type" value="Genomic_DNA"/>
</dbReference>